<dbReference type="PANTHER" id="PTHR43047">
    <property type="entry name" value="TWO-COMPONENT HISTIDINE PROTEIN KINASE"/>
    <property type="match status" value="1"/>
</dbReference>
<evidence type="ECO:0000256" key="4">
    <source>
        <dbReference type="ARBA" id="ARBA00022679"/>
    </source>
</evidence>
<dbReference type="Pfam" id="PF02518">
    <property type="entry name" value="HATPase_c"/>
    <property type="match status" value="1"/>
</dbReference>
<dbReference type="InterPro" id="IPR001789">
    <property type="entry name" value="Sig_transdc_resp-reg_receiver"/>
</dbReference>
<name>A0ABY6MNK2_9BURK</name>
<evidence type="ECO:0000256" key="2">
    <source>
        <dbReference type="ARBA" id="ARBA00012438"/>
    </source>
</evidence>
<sequence>MPLPSLPAAPGWAHALLDLAAEPMAVWDAQGERLYANRAWESCFGGGSHEAWLSRLGEPLQTRVREALRRGEGVAPVRATWLPSLACGRLDPSEGEFALSPWPAAEGAAPAGGTPVHERCWLARWLPLQAQHRAERRAEILAERLEVAQEFGRLGVWGRDLRSGGGFWDAHVFRFFGMPVREGAPSFQEANERVHPEDQERLRRLWYRSLEAEGRYDVHYRVVQPDGSLKRIHSQWMVKADASGRPARVVGVMMDDTDSYEIGRRMESISTHLAMAAELVGLVIWHQDWASGITHFNDEGARLLGLQHARPLHIEEIYAHLHPDDRPVARQASERALRADAPVDAMLRYLQPDGSTRQVLTRRVAERDADGRCVAIIGVALDLTDRERTEAELREARHRIALAAQGVGMGTWERDLVHDVSYWDAQMYRLRGLRRDEPRPANELRIACVHPDDVEPMLRTYREAWQDRGCDVVGHEFRVVWPDGSVHWLASRARILRDASGRPVRMLGVNWDITEVKQAEQIRREKEAAEQSSRAKSEFLARMSHELRTPLNAVLGFAQVLQADQEEPLSGPQRTRVDHIVAAGRHLLALIDDVLDLARIESGAVQLEARVIALQDAVVDAVELVAPIARRADIAVHLGPLQGWVVADRLRLRQILMNLLSNAVKYNRPGGEVTVSGQSRPPWAWIEVRDTGIGMSEEQLKRLFEPFNRLGREREGIEGTGIGLAIAQQLAQHMGGLIKVRSRPGEGSEFRLWLPAGEDGQRGASWTSPAAHEVPSVRPRASHLLYVEDNPVNVLLVEELVRLRPGVQLSVATSGAEGVEMARSLQPDLALIDMQLPDITGEEVLRRLRADPSTAYLRCIALSANAMQEDVDRALAAGFEAYWTKPIDVKRFLHALDETLATE</sequence>
<dbReference type="Pfam" id="PF00512">
    <property type="entry name" value="HisKA"/>
    <property type="match status" value="1"/>
</dbReference>
<proteinExistence type="predicted"/>
<dbReference type="SUPFAM" id="SSF47384">
    <property type="entry name" value="Homodimeric domain of signal transducing histidine kinase"/>
    <property type="match status" value="1"/>
</dbReference>
<dbReference type="InterPro" id="IPR003661">
    <property type="entry name" value="HisK_dim/P_dom"/>
</dbReference>
<keyword evidence="3 6" id="KW-0597">Phosphoprotein</keyword>
<dbReference type="Gene3D" id="3.30.565.10">
    <property type="entry name" value="Histidine kinase-like ATPase, C-terminal domain"/>
    <property type="match status" value="1"/>
</dbReference>
<evidence type="ECO:0000259" key="9">
    <source>
        <dbReference type="PROSITE" id="PS50112"/>
    </source>
</evidence>
<feature type="domain" description="PAS" evidence="9">
    <location>
        <begin position="293"/>
        <end position="340"/>
    </location>
</feature>
<dbReference type="PROSITE" id="PS50113">
    <property type="entry name" value="PAC"/>
    <property type="match status" value="3"/>
</dbReference>
<dbReference type="RefSeq" id="WP_264891642.1">
    <property type="nucleotide sequence ID" value="NZ_CP110257.1"/>
</dbReference>
<dbReference type="InterPro" id="IPR013655">
    <property type="entry name" value="PAS_fold_3"/>
</dbReference>
<dbReference type="SMART" id="SM00448">
    <property type="entry name" value="REC"/>
    <property type="match status" value="1"/>
</dbReference>
<feature type="domain" description="Response regulatory" evidence="8">
    <location>
        <begin position="783"/>
        <end position="900"/>
    </location>
</feature>
<dbReference type="NCBIfam" id="TIGR00229">
    <property type="entry name" value="sensory_box"/>
    <property type="match status" value="2"/>
</dbReference>
<dbReference type="InterPro" id="IPR004358">
    <property type="entry name" value="Sig_transdc_His_kin-like_C"/>
</dbReference>
<evidence type="ECO:0000256" key="5">
    <source>
        <dbReference type="ARBA" id="ARBA00022777"/>
    </source>
</evidence>
<dbReference type="SMART" id="SM00091">
    <property type="entry name" value="PAS"/>
    <property type="match status" value="4"/>
</dbReference>
<keyword evidence="4" id="KW-0808">Transferase</keyword>
<feature type="domain" description="PAC" evidence="10">
    <location>
        <begin position="216"/>
        <end position="268"/>
    </location>
</feature>
<dbReference type="Gene3D" id="2.10.70.100">
    <property type="match status" value="3"/>
</dbReference>
<dbReference type="PROSITE" id="PS50112">
    <property type="entry name" value="PAS"/>
    <property type="match status" value="1"/>
</dbReference>
<protein>
    <recommendedName>
        <fullName evidence="2">histidine kinase</fullName>
        <ecNumber evidence="2">2.7.13.3</ecNumber>
    </recommendedName>
</protein>
<keyword evidence="12" id="KW-1185">Reference proteome</keyword>
<evidence type="ECO:0000256" key="3">
    <source>
        <dbReference type="ARBA" id="ARBA00022553"/>
    </source>
</evidence>
<dbReference type="PANTHER" id="PTHR43047:SF72">
    <property type="entry name" value="OSMOSENSING HISTIDINE PROTEIN KINASE SLN1"/>
    <property type="match status" value="1"/>
</dbReference>
<dbReference type="SUPFAM" id="SSF55785">
    <property type="entry name" value="PYP-like sensor domain (PAS domain)"/>
    <property type="match status" value="3"/>
</dbReference>
<feature type="domain" description="Histidine kinase" evidence="7">
    <location>
        <begin position="542"/>
        <end position="758"/>
    </location>
</feature>
<evidence type="ECO:0000259" key="8">
    <source>
        <dbReference type="PROSITE" id="PS50110"/>
    </source>
</evidence>
<dbReference type="Gene3D" id="3.30.450.20">
    <property type="entry name" value="PAS domain"/>
    <property type="match status" value="3"/>
</dbReference>
<dbReference type="CDD" id="cd00130">
    <property type="entry name" value="PAS"/>
    <property type="match status" value="3"/>
</dbReference>
<comment type="catalytic activity">
    <reaction evidence="1">
        <text>ATP + protein L-histidine = ADP + protein N-phospho-L-histidine.</text>
        <dbReference type="EC" id="2.7.13.3"/>
    </reaction>
</comment>
<feature type="domain" description="PAC" evidence="10">
    <location>
        <begin position="343"/>
        <end position="395"/>
    </location>
</feature>
<dbReference type="InterPro" id="IPR003594">
    <property type="entry name" value="HATPase_dom"/>
</dbReference>
<dbReference type="InterPro" id="IPR005467">
    <property type="entry name" value="His_kinase_dom"/>
</dbReference>
<evidence type="ECO:0000256" key="6">
    <source>
        <dbReference type="PROSITE-ProRule" id="PRU00169"/>
    </source>
</evidence>
<dbReference type="InterPro" id="IPR036890">
    <property type="entry name" value="HATPase_C_sf"/>
</dbReference>
<dbReference type="PRINTS" id="PR00344">
    <property type="entry name" value="BCTRLSENSOR"/>
</dbReference>
<keyword evidence="5" id="KW-0418">Kinase</keyword>
<dbReference type="SUPFAM" id="SSF55874">
    <property type="entry name" value="ATPase domain of HSP90 chaperone/DNA topoisomerase II/histidine kinase"/>
    <property type="match status" value="1"/>
</dbReference>
<dbReference type="InterPro" id="IPR011006">
    <property type="entry name" value="CheY-like_superfamily"/>
</dbReference>
<dbReference type="SMART" id="SM00086">
    <property type="entry name" value="PAC"/>
    <property type="match status" value="3"/>
</dbReference>
<feature type="modified residue" description="4-aspartylphosphate" evidence="6">
    <location>
        <position position="833"/>
    </location>
</feature>
<dbReference type="InterPro" id="IPR035965">
    <property type="entry name" value="PAS-like_dom_sf"/>
</dbReference>
<dbReference type="SUPFAM" id="SSF52172">
    <property type="entry name" value="CheY-like"/>
    <property type="match status" value="1"/>
</dbReference>
<dbReference type="InterPro" id="IPR036097">
    <property type="entry name" value="HisK_dim/P_sf"/>
</dbReference>
<dbReference type="InterPro" id="IPR001610">
    <property type="entry name" value="PAC"/>
</dbReference>
<dbReference type="PROSITE" id="PS50110">
    <property type="entry name" value="RESPONSE_REGULATORY"/>
    <property type="match status" value="1"/>
</dbReference>
<dbReference type="PROSITE" id="PS50109">
    <property type="entry name" value="HIS_KIN"/>
    <property type="match status" value="1"/>
</dbReference>
<dbReference type="InterPro" id="IPR000700">
    <property type="entry name" value="PAS-assoc_C"/>
</dbReference>
<reference evidence="11" key="1">
    <citation type="submission" date="2022-10" db="EMBL/GenBank/DDBJ databases">
        <title>Complete genome sequence of Schlegelella aquatica LMG 23380.</title>
        <authorList>
            <person name="Musilova J."/>
            <person name="Kourilova X."/>
            <person name="Bezdicek M."/>
            <person name="Hermankova K."/>
            <person name="Obruca S."/>
            <person name="Sedlar K."/>
        </authorList>
    </citation>
    <scope>NUCLEOTIDE SEQUENCE</scope>
    <source>
        <strain evidence="11">LMG 23380</strain>
    </source>
</reference>
<dbReference type="SMART" id="SM00387">
    <property type="entry name" value="HATPase_c"/>
    <property type="match status" value="1"/>
</dbReference>
<dbReference type="EC" id="2.7.13.3" evidence="2"/>
<dbReference type="SMART" id="SM00388">
    <property type="entry name" value="HisKA"/>
    <property type="match status" value="1"/>
</dbReference>
<dbReference type="Proteomes" id="UP001163266">
    <property type="component" value="Chromosome"/>
</dbReference>
<dbReference type="CDD" id="cd00082">
    <property type="entry name" value="HisKA"/>
    <property type="match status" value="1"/>
</dbReference>
<organism evidence="11 12">
    <name type="scientific">Caldimonas aquatica</name>
    <dbReference type="NCBI Taxonomy" id="376175"/>
    <lineage>
        <taxon>Bacteria</taxon>
        <taxon>Pseudomonadati</taxon>
        <taxon>Pseudomonadota</taxon>
        <taxon>Betaproteobacteria</taxon>
        <taxon>Burkholderiales</taxon>
        <taxon>Sphaerotilaceae</taxon>
        <taxon>Caldimonas</taxon>
    </lineage>
</organism>
<accession>A0ABY6MNK2</accession>
<dbReference type="Pfam" id="PF08447">
    <property type="entry name" value="PAS_3"/>
    <property type="match status" value="3"/>
</dbReference>
<evidence type="ECO:0000256" key="1">
    <source>
        <dbReference type="ARBA" id="ARBA00000085"/>
    </source>
</evidence>
<gene>
    <name evidence="11" type="ORF">OMP39_10325</name>
</gene>
<dbReference type="EMBL" id="CP110257">
    <property type="protein sequence ID" value="UZD54073.1"/>
    <property type="molecule type" value="Genomic_DNA"/>
</dbReference>
<evidence type="ECO:0000313" key="11">
    <source>
        <dbReference type="EMBL" id="UZD54073.1"/>
    </source>
</evidence>
<dbReference type="Gene3D" id="1.10.287.130">
    <property type="match status" value="1"/>
</dbReference>
<dbReference type="Gene3D" id="3.40.50.2300">
    <property type="match status" value="1"/>
</dbReference>
<feature type="domain" description="PAC" evidence="10">
    <location>
        <begin position="473"/>
        <end position="525"/>
    </location>
</feature>
<evidence type="ECO:0000259" key="7">
    <source>
        <dbReference type="PROSITE" id="PS50109"/>
    </source>
</evidence>
<dbReference type="InterPro" id="IPR000014">
    <property type="entry name" value="PAS"/>
</dbReference>
<dbReference type="Pfam" id="PF00072">
    <property type="entry name" value="Response_reg"/>
    <property type="match status" value="1"/>
</dbReference>
<evidence type="ECO:0000313" key="12">
    <source>
        <dbReference type="Proteomes" id="UP001163266"/>
    </source>
</evidence>
<evidence type="ECO:0000259" key="10">
    <source>
        <dbReference type="PROSITE" id="PS50113"/>
    </source>
</evidence>